<dbReference type="InterPro" id="IPR001789">
    <property type="entry name" value="Sig_transdc_resp-reg_receiver"/>
</dbReference>
<dbReference type="PANTHER" id="PTHR43228">
    <property type="entry name" value="TWO-COMPONENT RESPONSE REGULATOR"/>
    <property type="match status" value="1"/>
</dbReference>
<dbReference type="RefSeq" id="WP_092621596.1">
    <property type="nucleotide sequence ID" value="NZ_FNCV01000014.1"/>
</dbReference>
<feature type="domain" description="Response regulatory" evidence="2">
    <location>
        <begin position="8"/>
        <end position="126"/>
    </location>
</feature>
<dbReference type="Gene3D" id="3.40.50.2300">
    <property type="match status" value="1"/>
</dbReference>
<evidence type="ECO:0000313" key="4">
    <source>
        <dbReference type="Proteomes" id="UP000217076"/>
    </source>
</evidence>
<dbReference type="EMBL" id="FNCV01000014">
    <property type="protein sequence ID" value="SDH81208.1"/>
    <property type="molecule type" value="Genomic_DNA"/>
</dbReference>
<dbReference type="STRING" id="83401.SAMN05421742_11412"/>
<organism evidence="3 4">
    <name type="scientific">Roseospirillum parvum</name>
    <dbReference type="NCBI Taxonomy" id="83401"/>
    <lineage>
        <taxon>Bacteria</taxon>
        <taxon>Pseudomonadati</taxon>
        <taxon>Pseudomonadota</taxon>
        <taxon>Alphaproteobacteria</taxon>
        <taxon>Rhodospirillales</taxon>
        <taxon>Rhodospirillaceae</taxon>
        <taxon>Roseospirillum</taxon>
    </lineage>
</organism>
<dbReference type="InterPro" id="IPR011006">
    <property type="entry name" value="CheY-like_superfamily"/>
</dbReference>
<dbReference type="Pfam" id="PF00072">
    <property type="entry name" value="Response_reg"/>
    <property type="match status" value="1"/>
</dbReference>
<dbReference type="GO" id="GO:0000160">
    <property type="term" value="P:phosphorelay signal transduction system"/>
    <property type="evidence" value="ECO:0007669"/>
    <property type="project" value="InterPro"/>
</dbReference>
<dbReference type="OrthoDB" id="9800897at2"/>
<proteinExistence type="predicted"/>
<reference evidence="4" key="1">
    <citation type="submission" date="2016-10" db="EMBL/GenBank/DDBJ databases">
        <authorList>
            <person name="Varghese N."/>
            <person name="Submissions S."/>
        </authorList>
    </citation>
    <scope>NUCLEOTIDE SEQUENCE [LARGE SCALE GENOMIC DNA]</scope>
    <source>
        <strain evidence="4">930I</strain>
    </source>
</reference>
<evidence type="ECO:0000259" key="2">
    <source>
        <dbReference type="PROSITE" id="PS50110"/>
    </source>
</evidence>
<dbReference type="PROSITE" id="PS50110">
    <property type="entry name" value="RESPONSE_REGULATORY"/>
    <property type="match status" value="1"/>
</dbReference>
<dbReference type="InterPro" id="IPR052048">
    <property type="entry name" value="ST_Response_Regulator"/>
</dbReference>
<sequence length="129" mass="14292">MAVDKNMKILIVDDYKTMLRIIRNLLRQLGFVDIEEATDGSAALQMLRTGGPYGLIISDWNMEPMTGLQLLREVRADPKLKGTPFIMVTAESKSENVIAAKEAGVSNYIVKPFNAETLKAKMVSVLGDF</sequence>
<keyword evidence="4" id="KW-1185">Reference proteome</keyword>
<feature type="modified residue" description="4-aspartylphosphate" evidence="1">
    <location>
        <position position="59"/>
    </location>
</feature>
<accession>A0A1G8FGE6</accession>
<dbReference type="AlphaFoldDB" id="A0A1G8FGE6"/>
<dbReference type="PANTHER" id="PTHR43228:SF1">
    <property type="entry name" value="TWO-COMPONENT RESPONSE REGULATOR ARR22"/>
    <property type="match status" value="1"/>
</dbReference>
<dbReference type="SUPFAM" id="SSF52172">
    <property type="entry name" value="CheY-like"/>
    <property type="match status" value="1"/>
</dbReference>
<protein>
    <submittedName>
        <fullName evidence="3">Two-component system, chemotaxis family, response regulator CheY</fullName>
    </submittedName>
</protein>
<name>A0A1G8FGE6_9PROT</name>
<dbReference type="SMART" id="SM00448">
    <property type="entry name" value="REC"/>
    <property type="match status" value="1"/>
</dbReference>
<evidence type="ECO:0000313" key="3">
    <source>
        <dbReference type="EMBL" id="SDH81208.1"/>
    </source>
</evidence>
<gene>
    <name evidence="3" type="ORF">SAMN05421742_11412</name>
</gene>
<keyword evidence="1" id="KW-0597">Phosphoprotein</keyword>
<dbReference type="Proteomes" id="UP000217076">
    <property type="component" value="Unassembled WGS sequence"/>
</dbReference>
<evidence type="ECO:0000256" key="1">
    <source>
        <dbReference type="PROSITE-ProRule" id="PRU00169"/>
    </source>
</evidence>